<feature type="signal peptide" evidence="6">
    <location>
        <begin position="1"/>
        <end position="32"/>
    </location>
</feature>
<evidence type="ECO:0000313" key="9">
    <source>
        <dbReference type="Proteomes" id="UP001158066"/>
    </source>
</evidence>
<dbReference type="PROSITE" id="PS51764">
    <property type="entry name" value="GH26"/>
    <property type="match status" value="1"/>
</dbReference>
<feature type="active site" description="Proton donor" evidence="4">
    <location>
        <position position="356"/>
    </location>
</feature>
<evidence type="ECO:0000256" key="1">
    <source>
        <dbReference type="ARBA" id="ARBA00007754"/>
    </source>
</evidence>
<dbReference type="PANTHER" id="PTHR40079:SF4">
    <property type="entry name" value="GH26 DOMAIN-CONTAINING PROTEIN-RELATED"/>
    <property type="match status" value="1"/>
</dbReference>
<dbReference type="EMBL" id="FXUF01000004">
    <property type="protein sequence ID" value="SMP50992.1"/>
    <property type="molecule type" value="Genomic_DNA"/>
</dbReference>
<dbReference type="GO" id="GO:0016985">
    <property type="term" value="F:mannan endo-1,4-beta-mannosidase activity"/>
    <property type="evidence" value="ECO:0007669"/>
    <property type="project" value="InterPro"/>
</dbReference>
<protein>
    <submittedName>
        <fullName evidence="8">Glycosyl hydrolase family 26</fullName>
    </submittedName>
</protein>
<accession>A0AA45WUX8</accession>
<evidence type="ECO:0000256" key="6">
    <source>
        <dbReference type="SAM" id="SignalP"/>
    </source>
</evidence>
<keyword evidence="3 4" id="KW-0326">Glycosidase</keyword>
<evidence type="ECO:0000256" key="5">
    <source>
        <dbReference type="SAM" id="MobiDB-lite"/>
    </source>
</evidence>
<feature type="active site" description="Nucleophile" evidence="4">
    <location>
        <position position="469"/>
    </location>
</feature>
<dbReference type="Gene3D" id="3.20.20.80">
    <property type="entry name" value="Glycosidases"/>
    <property type="match status" value="1"/>
</dbReference>
<sequence>MKKKGTPCSKPTWLAVLAVMLWMLPATMPVSAETTLPRIIKNGEPVQHQQEQQDDQWYHWEDVQQLKQAAPGWMTFINHSQGYELEVPDTWEADMSLSAVRAVLEDAETRLEIYYDNFNRTVHSASSYIAYSRGFLDNRLDHQMESRETISVNGMTVDFLQWRRTPMAAMEADRPYYAKAVYVKNSREVYTLLFKSTRPLENHREIIESFRLTETTATPGLHVNYKPVEREWNEGTQRFYDHYFINNEEMAWGIFESSAPRNFSPLTQLENQLDHQFRFLLLYKNLGSEFPRQELINARERDRHVVLTLQTEYLDKSLNNRSLYALLEGEHDHLLAAFAQGLKDFGDPVLFRLNNEMNGDWCSYSAYWSSMDTEVYLASWRYVYEYFEKAGVNNVIWVWNPHDDSFPGFAWNHYLTYYPGDDYVDLIGLTGYNPGTYFPGEPWRPFHEIYPPLYDEYMRLFQHPFIITEFGSNSHGGDKTQWIHAMFYHMPRFENIRVAIWWNGIDWDAAGNPGRIYKLDEAPEYVAAFREGLSRYKTPPLPPIPGEAADDETDSETDEEGTTGGADSEDAEAADEEDETGDTESE</sequence>
<dbReference type="InterPro" id="IPR017853">
    <property type="entry name" value="GH"/>
</dbReference>
<keyword evidence="9" id="KW-1185">Reference proteome</keyword>
<dbReference type="SUPFAM" id="SSF51445">
    <property type="entry name" value="(Trans)glycosidases"/>
    <property type="match status" value="1"/>
</dbReference>
<dbReference type="GO" id="GO:0006080">
    <property type="term" value="P:substituted mannan metabolic process"/>
    <property type="evidence" value="ECO:0007669"/>
    <property type="project" value="InterPro"/>
</dbReference>
<dbReference type="PANTHER" id="PTHR40079">
    <property type="entry name" value="MANNAN ENDO-1,4-BETA-MANNOSIDASE E-RELATED"/>
    <property type="match status" value="1"/>
</dbReference>
<evidence type="ECO:0000313" key="8">
    <source>
        <dbReference type="EMBL" id="SMP50992.1"/>
    </source>
</evidence>
<dbReference type="InterPro" id="IPR000805">
    <property type="entry name" value="Glyco_hydro_26"/>
</dbReference>
<name>A0AA45WUX8_9CLOT</name>
<feature type="compositionally biased region" description="Acidic residues" evidence="5">
    <location>
        <begin position="548"/>
        <end position="586"/>
    </location>
</feature>
<proteinExistence type="inferred from homology"/>
<feature type="chain" id="PRO_5041463858" evidence="6">
    <location>
        <begin position="33"/>
        <end position="586"/>
    </location>
</feature>
<evidence type="ECO:0000256" key="3">
    <source>
        <dbReference type="ARBA" id="ARBA00023295"/>
    </source>
</evidence>
<reference evidence="8" key="1">
    <citation type="submission" date="2017-05" db="EMBL/GenBank/DDBJ databases">
        <authorList>
            <person name="Varghese N."/>
            <person name="Submissions S."/>
        </authorList>
    </citation>
    <scope>NUCLEOTIDE SEQUENCE</scope>
    <source>
        <strain evidence="8">Su22</strain>
    </source>
</reference>
<evidence type="ECO:0000256" key="4">
    <source>
        <dbReference type="PROSITE-ProRule" id="PRU01100"/>
    </source>
</evidence>
<comment type="caution">
    <text evidence="8">The sequence shown here is derived from an EMBL/GenBank/DDBJ whole genome shotgun (WGS) entry which is preliminary data.</text>
</comment>
<evidence type="ECO:0000256" key="2">
    <source>
        <dbReference type="ARBA" id="ARBA00022801"/>
    </source>
</evidence>
<evidence type="ECO:0000259" key="7">
    <source>
        <dbReference type="PROSITE" id="PS51764"/>
    </source>
</evidence>
<gene>
    <name evidence="8" type="ORF">SAMN06296020_10443</name>
</gene>
<dbReference type="InterPro" id="IPR022790">
    <property type="entry name" value="GH26_dom"/>
</dbReference>
<organism evidence="8 9">
    <name type="scientific">Anoxynatronum buryatiense</name>
    <dbReference type="NCBI Taxonomy" id="489973"/>
    <lineage>
        <taxon>Bacteria</taxon>
        <taxon>Bacillati</taxon>
        <taxon>Bacillota</taxon>
        <taxon>Clostridia</taxon>
        <taxon>Eubacteriales</taxon>
        <taxon>Clostridiaceae</taxon>
        <taxon>Anoxynatronum</taxon>
    </lineage>
</organism>
<dbReference type="Pfam" id="PF02156">
    <property type="entry name" value="Glyco_hydro_26"/>
    <property type="match status" value="1"/>
</dbReference>
<feature type="region of interest" description="Disordered" evidence="5">
    <location>
        <begin position="535"/>
        <end position="586"/>
    </location>
</feature>
<dbReference type="Proteomes" id="UP001158066">
    <property type="component" value="Unassembled WGS sequence"/>
</dbReference>
<feature type="domain" description="GH26" evidence="7">
    <location>
        <begin position="216"/>
        <end position="529"/>
    </location>
</feature>
<keyword evidence="6" id="KW-0732">Signal</keyword>
<dbReference type="AlphaFoldDB" id="A0AA45WUX8"/>
<keyword evidence="2 4" id="KW-0378">Hydrolase</keyword>
<comment type="similarity">
    <text evidence="1 4">Belongs to the glycosyl hydrolase 26 family.</text>
</comment>